<dbReference type="Proteomes" id="UP000005952">
    <property type="component" value="Chromosome"/>
</dbReference>
<feature type="signal peptide" evidence="1">
    <location>
        <begin position="1"/>
        <end position="37"/>
    </location>
</feature>
<dbReference type="RefSeq" id="WP_015597432.1">
    <property type="nucleotide sequence ID" value="NC_021172.1"/>
</dbReference>
<organism evidence="2 3">
    <name type="scientific">Hyphomicrobium denitrificans 1NES1</name>
    <dbReference type="NCBI Taxonomy" id="670307"/>
    <lineage>
        <taxon>Bacteria</taxon>
        <taxon>Pseudomonadati</taxon>
        <taxon>Pseudomonadota</taxon>
        <taxon>Alphaproteobacteria</taxon>
        <taxon>Hyphomicrobiales</taxon>
        <taxon>Hyphomicrobiaceae</taxon>
        <taxon>Hyphomicrobium</taxon>
    </lineage>
</organism>
<evidence type="ECO:0008006" key="4">
    <source>
        <dbReference type="Google" id="ProtNLM"/>
    </source>
</evidence>
<evidence type="ECO:0000313" key="3">
    <source>
        <dbReference type="Proteomes" id="UP000005952"/>
    </source>
</evidence>
<dbReference type="eggNOG" id="COG5451">
    <property type="taxonomic scope" value="Bacteria"/>
</dbReference>
<accession>N0BB96</accession>
<evidence type="ECO:0000256" key="1">
    <source>
        <dbReference type="SAM" id="SignalP"/>
    </source>
</evidence>
<dbReference type="STRING" id="670307.HYPDE_28578"/>
<dbReference type="HOGENOM" id="CLU_118542_0_0_5"/>
<keyword evidence="3" id="KW-1185">Reference proteome</keyword>
<dbReference type="AlphaFoldDB" id="N0BB96"/>
<dbReference type="Pfam" id="PF09539">
    <property type="entry name" value="DUF2385"/>
    <property type="match status" value="1"/>
</dbReference>
<reference evidence="2 3" key="1">
    <citation type="journal article" date="2013" name="Genome Announc.">
        <title>Genome sequences for three denitrifying bacterial strains isolated from a uranium- and nitrate-contaminated subsurface environment.</title>
        <authorList>
            <person name="Venkatramanan R."/>
            <person name="Prakash O."/>
            <person name="Woyke T."/>
            <person name="Chain P."/>
            <person name="Goodwin L.A."/>
            <person name="Watson D."/>
            <person name="Brooks S."/>
            <person name="Kostka J.E."/>
            <person name="Green S.J."/>
        </authorList>
    </citation>
    <scope>NUCLEOTIDE SEQUENCE [LARGE SCALE GENOMIC DNA]</scope>
    <source>
        <strain evidence="2 3">1NES1</strain>
    </source>
</reference>
<proteinExistence type="predicted"/>
<evidence type="ECO:0000313" key="2">
    <source>
        <dbReference type="EMBL" id="AGK57395.1"/>
    </source>
</evidence>
<dbReference type="NCBIfam" id="TIGR02301">
    <property type="entry name" value="TIGR02301 family protein"/>
    <property type="match status" value="1"/>
</dbReference>
<dbReference type="KEGG" id="hdt:HYPDE_28578"/>
<protein>
    <recommendedName>
        <fullName evidence="4">TIGR02301 family protein</fullName>
    </recommendedName>
</protein>
<gene>
    <name evidence="2" type="ORF">HYPDE_28578</name>
</gene>
<sequence length="139" mass="15410">MKRSARKTLSCSKRRNAFLAFALAVGTLGLAANTGMAASDVKPYDDRLLRLSEILGAIHYLRELCGANEGQYWRDRMRDLMDAEGSSALRRAKLTRAFNQGYRSYSRTYNTCSPSAQTAITRFLSEGSSLSEGLLKAFP</sequence>
<dbReference type="OrthoDB" id="8481666at2"/>
<dbReference type="EMBL" id="CP005587">
    <property type="protein sequence ID" value="AGK57395.1"/>
    <property type="molecule type" value="Genomic_DNA"/>
</dbReference>
<name>N0BB96_9HYPH</name>
<dbReference type="InterPro" id="IPR012645">
    <property type="entry name" value="CHP02301"/>
</dbReference>
<keyword evidence="1" id="KW-0732">Signal</keyword>
<feature type="chain" id="PRO_5004105698" description="TIGR02301 family protein" evidence="1">
    <location>
        <begin position="38"/>
        <end position="139"/>
    </location>
</feature>